<keyword evidence="7" id="KW-0690">Ribosome biogenesis</keyword>
<dbReference type="NCBIfam" id="TIGR00043">
    <property type="entry name" value="rRNA maturation RNase YbeY"/>
    <property type="match status" value="1"/>
</dbReference>
<dbReference type="EMBL" id="OBEN01000007">
    <property type="protein sequence ID" value="SNZ15162.1"/>
    <property type="molecule type" value="Genomic_DNA"/>
</dbReference>
<dbReference type="GO" id="GO:0008270">
    <property type="term" value="F:zinc ion binding"/>
    <property type="evidence" value="ECO:0007669"/>
    <property type="project" value="UniProtKB-UniRule"/>
</dbReference>
<dbReference type="AlphaFoldDB" id="A0A285P089"/>
<organism evidence="8 9">
    <name type="scientific">Hydrogenobacter hydrogenophilus</name>
    <dbReference type="NCBI Taxonomy" id="35835"/>
    <lineage>
        <taxon>Bacteria</taxon>
        <taxon>Pseudomonadati</taxon>
        <taxon>Aquificota</taxon>
        <taxon>Aquificia</taxon>
        <taxon>Aquificales</taxon>
        <taxon>Aquificaceae</taxon>
        <taxon>Hydrogenobacter</taxon>
    </lineage>
</organism>
<comment type="function">
    <text evidence="7">Single strand-specific metallo-endoribonuclease involved in late-stage 70S ribosome quality control and in maturation of the 3' terminus of the 16S rRNA.</text>
</comment>
<sequence>MKDQRKNRIQIKLHKRVSVKKSWIEEVCHRIAQILDLNKVEVSVFLTDDKTVQELNRTYRNKDKPTDVLSFPINERVGDWLLLGDIVISVDTAKRQASSFGHSFKEELKRLLVHGFIHLIGYDHELGGEEERKFFSLEEHVLKNLLEYT</sequence>
<name>A0A285P089_9AQUI</name>
<keyword evidence="2 7" id="KW-0540">Nuclease</keyword>
<evidence type="ECO:0000256" key="2">
    <source>
        <dbReference type="ARBA" id="ARBA00022722"/>
    </source>
</evidence>
<feature type="binding site" evidence="7">
    <location>
        <position position="124"/>
    </location>
    <ligand>
        <name>Zn(2+)</name>
        <dbReference type="ChEBI" id="CHEBI:29105"/>
        <note>catalytic</note>
    </ligand>
</feature>
<dbReference type="GO" id="GO:0004222">
    <property type="term" value="F:metalloendopeptidase activity"/>
    <property type="evidence" value="ECO:0007669"/>
    <property type="project" value="InterPro"/>
</dbReference>
<evidence type="ECO:0000256" key="6">
    <source>
        <dbReference type="ARBA" id="ARBA00022833"/>
    </source>
</evidence>
<evidence type="ECO:0000256" key="5">
    <source>
        <dbReference type="ARBA" id="ARBA00022801"/>
    </source>
</evidence>
<protein>
    <recommendedName>
        <fullName evidence="7">Endoribonuclease YbeY</fullName>
        <ecNumber evidence="7">3.1.-.-</ecNumber>
    </recommendedName>
</protein>
<evidence type="ECO:0000256" key="7">
    <source>
        <dbReference type="HAMAP-Rule" id="MF_00009"/>
    </source>
</evidence>
<reference evidence="9" key="1">
    <citation type="submission" date="2017-09" db="EMBL/GenBank/DDBJ databases">
        <authorList>
            <person name="Varghese N."/>
            <person name="Submissions S."/>
        </authorList>
    </citation>
    <scope>NUCLEOTIDE SEQUENCE [LARGE SCALE GENOMIC DNA]</scope>
    <source>
        <strain evidence="9">DSM 2913</strain>
    </source>
</reference>
<keyword evidence="5 7" id="KW-0378">Hydrolase</keyword>
<evidence type="ECO:0000313" key="8">
    <source>
        <dbReference type="EMBL" id="SNZ15162.1"/>
    </source>
</evidence>
<evidence type="ECO:0000313" key="9">
    <source>
        <dbReference type="Proteomes" id="UP000218627"/>
    </source>
</evidence>
<gene>
    <name evidence="7" type="primary">ybeY</name>
    <name evidence="8" type="ORF">SAMN06265353_1307</name>
</gene>
<keyword evidence="4 7" id="KW-0255">Endonuclease</keyword>
<evidence type="ECO:0000256" key="4">
    <source>
        <dbReference type="ARBA" id="ARBA00022759"/>
    </source>
</evidence>
<dbReference type="InterPro" id="IPR023091">
    <property type="entry name" value="MetalPrtase_cat_dom_sf_prd"/>
</dbReference>
<dbReference type="InterPro" id="IPR002036">
    <property type="entry name" value="YbeY"/>
</dbReference>
<feature type="binding site" evidence="7">
    <location>
        <position position="114"/>
    </location>
    <ligand>
        <name>Zn(2+)</name>
        <dbReference type="ChEBI" id="CHEBI:29105"/>
        <note>catalytic</note>
    </ligand>
</feature>
<feature type="binding site" evidence="7">
    <location>
        <position position="118"/>
    </location>
    <ligand>
        <name>Zn(2+)</name>
        <dbReference type="ChEBI" id="CHEBI:29105"/>
        <note>catalytic</note>
    </ligand>
</feature>
<dbReference type="EC" id="3.1.-.-" evidence="7"/>
<dbReference type="PANTHER" id="PTHR46986">
    <property type="entry name" value="ENDORIBONUCLEASE YBEY, CHLOROPLASTIC"/>
    <property type="match status" value="1"/>
</dbReference>
<dbReference type="Proteomes" id="UP000218627">
    <property type="component" value="Unassembled WGS sequence"/>
</dbReference>
<comment type="subcellular location">
    <subcellularLocation>
        <location evidence="7">Cytoplasm</location>
    </subcellularLocation>
</comment>
<dbReference type="GO" id="GO:0004521">
    <property type="term" value="F:RNA endonuclease activity"/>
    <property type="evidence" value="ECO:0007669"/>
    <property type="project" value="UniProtKB-UniRule"/>
</dbReference>
<keyword evidence="9" id="KW-1185">Reference proteome</keyword>
<dbReference type="HAMAP" id="MF_00009">
    <property type="entry name" value="Endoribonucl_YbeY"/>
    <property type="match status" value="1"/>
</dbReference>
<proteinExistence type="inferred from homology"/>
<keyword evidence="3 7" id="KW-0479">Metal-binding</keyword>
<keyword evidence="7" id="KW-0698">rRNA processing</keyword>
<keyword evidence="6 7" id="KW-0862">Zinc</keyword>
<accession>A0A285P089</accession>
<dbReference type="SUPFAM" id="SSF55486">
    <property type="entry name" value="Metalloproteases ('zincins'), catalytic domain"/>
    <property type="match status" value="1"/>
</dbReference>
<comment type="similarity">
    <text evidence="1 7">Belongs to the endoribonuclease YbeY family.</text>
</comment>
<evidence type="ECO:0000256" key="3">
    <source>
        <dbReference type="ARBA" id="ARBA00022723"/>
    </source>
</evidence>
<dbReference type="Gene3D" id="3.40.390.30">
    <property type="entry name" value="Metalloproteases ('zincins'), catalytic domain"/>
    <property type="match status" value="1"/>
</dbReference>
<dbReference type="Pfam" id="PF02130">
    <property type="entry name" value="YbeY"/>
    <property type="match status" value="1"/>
</dbReference>
<dbReference type="GO" id="GO:0005737">
    <property type="term" value="C:cytoplasm"/>
    <property type="evidence" value="ECO:0007669"/>
    <property type="project" value="UniProtKB-SubCell"/>
</dbReference>
<evidence type="ECO:0000256" key="1">
    <source>
        <dbReference type="ARBA" id="ARBA00010875"/>
    </source>
</evidence>
<dbReference type="GO" id="GO:0006364">
    <property type="term" value="P:rRNA processing"/>
    <property type="evidence" value="ECO:0007669"/>
    <property type="project" value="UniProtKB-UniRule"/>
</dbReference>
<dbReference type="PANTHER" id="PTHR46986:SF1">
    <property type="entry name" value="ENDORIBONUCLEASE YBEY, CHLOROPLASTIC"/>
    <property type="match status" value="1"/>
</dbReference>
<comment type="cofactor">
    <cofactor evidence="7">
        <name>Zn(2+)</name>
        <dbReference type="ChEBI" id="CHEBI:29105"/>
    </cofactor>
    <text evidence="7">Binds 1 zinc ion.</text>
</comment>
<keyword evidence="7" id="KW-0963">Cytoplasm</keyword>